<dbReference type="EMBL" id="LBBL01000012">
    <property type="protein sequence ID" value="KKF97307.1"/>
    <property type="molecule type" value="Genomic_DNA"/>
</dbReference>
<evidence type="ECO:0000313" key="5">
    <source>
        <dbReference type="Proteomes" id="UP000034841"/>
    </source>
</evidence>
<dbReference type="InterPro" id="IPR045250">
    <property type="entry name" value="p23-like"/>
</dbReference>
<sequence>MSLTPEVLWAQRSSATEPSKNVVFLTITVPDVPASQMSLDLTATGVKFNGTSDSLKKTYAVDLTLYAEIDPSQSKVNHTGKNIEIKLQKKELGEDYWPRLLKDKAKMHFLKTNFDLWVDEDEQDETADDDLSQFGGMGGMPDMGGMGGMPGMGGMGGMGGDFGGIDFSKLGGLPPMDGDDEDGSDDGDMPALEGEEEAAAVTTTPAVVEEVKGAAESK</sequence>
<dbReference type="GO" id="GO:0005634">
    <property type="term" value="C:nucleus"/>
    <property type="evidence" value="ECO:0007669"/>
    <property type="project" value="TreeGrafter"/>
</dbReference>
<gene>
    <name evidence="4" type="primary">wos2</name>
    <name evidence="4" type="ORF">CFO_g432</name>
</gene>
<dbReference type="GO" id="GO:0005829">
    <property type="term" value="C:cytosol"/>
    <property type="evidence" value="ECO:0007669"/>
    <property type="project" value="TreeGrafter"/>
</dbReference>
<dbReference type="GO" id="GO:0051131">
    <property type="term" value="P:chaperone-mediated protein complex assembly"/>
    <property type="evidence" value="ECO:0007669"/>
    <property type="project" value="TreeGrafter"/>
</dbReference>
<dbReference type="PROSITE" id="PS51203">
    <property type="entry name" value="CS"/>
    <property type="match status" value="1"/>
</dbReference>
<dbReference type="SUPFAM" id="SSF49764">
    <property type="entry name" value="HSP20-like chaperones"/>
    <property type="match status" value="1"/>
</dbReference>
<dbReference type="InterPro" id="IPR007052">
    <property type="entry name" value="CS_dom"/>
</dbReference>
<evidence type="ECO:0000256" key="1">
    <source>
        <dbReference type="ARBA" id="ARBA00025733"/>
    </source>
</evidence>
<dbReference type="CDD" id="cd06465">
    <property type="entry name" value="p23_hB-ind1_like"/>
    <property type="match status" value="1"/>
</dbReference>
<comment type="similarity">
    <text evidence="1">Belongs to the p23/wos2 family.</text>
</comment>
<proteinExistence type="inferred from homology"/>
<feature type="region of interest" description="Disordered" evidence="2">
    <location>
        <begin position="166"/>
        <end position="202"/>
    </location>
</feature>
<feature type="compositionally biased region" description="Acidic residues" evidence="2">
    <location>
        <begin position="177"/>
        <end position="198"/>
    </location>
</feature>
<accession>A0A0F8D3K5</accession>
<dbReference type="GO" id="GO:0051087">
    <property type="term" value="F:protein-folding chaperone binding"/>
    <property type="evidence" value="ECO:0007669"/>
    <property type="project" value="TreeGrafter"/>
</dbReference>
<feature type="domain" description="CS" evidence="3">
    <location>
        <begin position="2"/>
        <end position="101"/>
    </location>
</feature>
<organism evidence="4 5">
    <name type="scientific">Ceratocystis fimbriata f. sp. platani</name>
    <dbReference type="NCBI Taxonomy" id="88771"/>
    <lineage>
        <taxon>Eukaryota</taxon>
        <taxon>Fungi</taxon>
        <taxon>Dikarya</taxon>
        <taxon>Ascomycota</taxon>
        <taxon>Pezizomycotina</taxon>
        <taxon>Sordariomycetes</taxon>
        <taxon>Hypocreomycetidae</taxon>
        <taxon>Microascales</taxon>
        <taxon>Ceratocystidaceae</taxon>
        <taxon>Ceratocystis</taxon>
    </lineage>
</organism>
<evidence type="ECO:0000313" key="4">
    <source>
        <dbReference type="EMBL" id="KKF97307.1"/>
    </source>
</evidence>
<protein>
    <submittedName>
        <fullName evidence="4">Protein wos2</fullName>
    </submittedName>
</protein>
<reference evidence="4 5" key="1">
    <citation type="submission" date="2015-04" db="EMBL/GenBank/DDBJ databases">
        <title>Genome sequence of Ceratocystis platani, a major pathogen of plane trees.</title>
        <authorList>
            <person name="Belbahri L."/>
        </authorList>
    </citation>
    <scope>NUCLEOTIDE SEQUENCE [LARGE SCALE GENOMIC DNA]</scope>
    <source>
        <strain evidence="4 5">CFO</strain>
    </source>
</reference>
<name>A0A0F8D3K5_CERFI</name>
<dbReference type="Proteomes" id="UP000034841">
    <property type="component" value="Unassembled WGS sequence"/>
</dbReference>
<dbReference type="OrthoDB" id="1564555at2759"/>
<dbReference type="AlphaFoldDB" id="A0A0F8D3K5"/>
<dbReference type="GO" id="GO:0006457">
    <property type="term" value="P:protein folding"/>
    <property type="evidence" value="ECO:0007669"/>
    <property type="project" value="TreeGrafter"/>
</dbReference>
<comment type="caution">
    <text evidence="4">The sequence shown here is derived from an EMBL/GenBank/DDBJ whole genome shotgun (WGS) entry which is preliminary data.</text>
</comment>
<dbReference type="PANTHER" id="PTHR22932">
    <property type="entry name" value="TELOMERASE-BINDING PROTEIN P23 HSP90 CO-CHAPERONE"/>
    <property type="match status" value="1"/>
</dbReference>
<dbReference type="InterPro" id="IPR008978">
    <property type="entry name" value="HSP20-like_chaperone"/>
</dbReference>
<evidence type="ECO:0000256" key="2">
    <source>
        <dbReference type="SAM" id="MobiDB-lite"/>
    </source>
</evidence>
<dbReference type="Pfam" id="PF04969">
    <property type="entry name" value="CS"/>
    <property type="match status" value="1"/>
</dbReference>
<keyword evidence="5" id="KW-1185">Reference proteome</keyword>
<dbReference type="GO" id="GO:0051879">
    <property type="term" value="F:Hsp90 protein binding"/>
    <property type="evidence" value="ECO:0007669"/>
    <property type="project" value="InterPro"/>
</dbReference>
<dbReference type="PANTHER" id="PTHR22932:SF1">
    <property type="entry name" value="CO-CHAPERONE PROTEIN DAF-41"/>
    <property type="match status" value="1"/>
</dbReference>
<dbReference type="Gene3D" id="2.60.40.790">
    <property type="match status" value="1"/>
</dbReference>
<dbReference type="FunFam" id="2.60.40.790:FF:000013">
    <property type="entry name" value="Very-long-chain (3R)-3-hydroxyacyl-CoA dehydratase"/>
    <property type="match status" value="1"/>
</dbReference>
<evidence type="ECO:0000259" key="3">
    <source>
        <dbReference type="PROSITE" id="PS51203"/>
    </source>
</evidence>